<dbReference type="Proteomes" id="UP000283210">
    <property type="component" value="Chromosome 16"/>
</dbReference>
<feature type="transmembrane region" description="Helical" evidence="14">
    <location>
        <begin position="774"/>
        <end position="797"/>
    </location>
</feature>
<evidence type="ECO:0000256" key="2">
    <source>
        <dbReference type="ARBA" id="ARBA00022475"/>
    </source>
</evidence>
<feature type="region of interest" description="Disordered" evidence="13">
    <location>
        <begin position="1"/>
        <end position="23"/>
    </location>
</feature>
<dbReference type="FunFam" id="1.20.1070.10:FF:000199">
    <property type="entry name" value="Gonadotropin-releasing hormone II receptor"/>
    <property type="match status" value="1"/>
</dbReference>
<feature type="compositionally biased region" description="Polar residues" evidence="13">
    <location>
        <begin position="931"/>
        <end position="940"/>
    </location>
</feature>
<reference evidence="16 17" key="2">
    <citation type="submission" date="2019-01" db="EMBL/GenBank/DDBJ databases">
        <title>A chromosome length genome reference of the Java medaka (oryzias javanicus).</title>
        <authorList>
            <person name="Herpin A."/>
            <person name="Takehana Y."/>
            <person name="Naruse K."/>
            <person name="Ansai S."/>
            <person name="Kawaguchi M."/>
        </authorList>
    </citation>
    <scope>NUCLEOTIDE SEQUENCE [LARGE SCALE GENOMIC DNA]</scope>
    <source>
        <strain evidence="16">RS831</strain>
        <tissue evidence="16">Whole body</tissue>
    </source>
</reference>
<evidence type="ECO:0000256" key="11">
    <source>
        <dbReference type="ARBA" id="ARBA00082552"/>
    </source>
</evidence>
<dbReference type="PANTHER" id="PTHR47050">
    <property type="entry name" value="TETRATRICOPEPTIDE REPEAT PROTEIN 24"/>
    <property type="match status" value="1"/>
</dbReference>
<evidence type="ECO:0000256" key="1">
    <source>
        <dbReference type="ARBA" id="ARBA00004651"/>
    </source>
</evidence>
<feature type="region of interest" description="Disordered" evidence="13">
    <location>
        <begin position="914"/>
        <end position="940"/>
    </location>
</feature>
<keyword evidence="10" id="KW-0807">Transducer</keyword>
<feature type="region of interest" description="Disordered" evidence="13">
    <location>
        <begin position="454"/>
        <end position="581"/>
    </location>
</feature>
<keyword evidence="8" id="KW-1015">Disulfide bond</keyword>
<accession>A0A437CKK4</accession>
<keyword evidence="2" id="KW-1003">Cell membrane</keyword>
<keyword evidence="6" id="KW-0297">G-protein coupled receptor</keyword>
<dbReference type="Gene3D" id="1.20.1070.10">
    <property type="entry name" value="Rhodopsin 7-helix transmembrane proteins"/>
    <property type="match status" value="1"/>
</dbReference>
<keyword evidence="12" id="KW-0802">TPR repeat</keyword>
<evidence type="ECO:0000256" key="4">
    <source>
        <dbReference type="ARBA" id="ARBA00022692"/>
    </source>
</evidence>
<dbReference type="Pfam" id="PF13424">
    <property type="entry name" value="TPR_12"/>
    <property type="match status" value="2"/>
</dbReference>
<dbReference type="PROSITE" id="PS50262">
    <property type="entry name" value="G_PROTEIN_RECEP_F1_2"/>
    <property type="match status" value="1"/>
</dbReference>
<dbReference type="PANTHER" id="PTHR47050:SF1">
    <property type="entry name" value="TETRATRICOPEPTIDE REPEAT PROTEIN 24-LIKE"/>
    <property type="match status" value="1"/>
</dbReference>
<dbReference type="GO" id="GO:0016500">
    <property type="term" value="F:protein-hormone receptor activity"/>
    <property type="evidence" value="ECO:0007669"/>
    <property type="project" value="InterPro"/>
</dbReference>
<name>A0A437CKK4_ORYJA</name>
<dbReference type="PROSITE" id="PS50005">
    <property type="entry name" value="TPR"/>
    <property type="match status" value="1"/>
</dbReference>
<dbReference type="GO" id="GO:0004930">
    <property type="term" value="F:G protein-coupled receptor activity"/>
    <property type="evidence" value="ECO:0007669"/>
    <property type="project" value="UniProtKB-KW"/>
</dbReference>
<feature type="transmembrane region" description="Helical" evidence="14">
    <location>
        <begin position="685"/>
        <end position="703"/>
    </location>
</feature>
<keyword evidence="17" id="KW-1185">Reference proteome</keyword>
<dbReference type="PRINTS" id="PR00237">
    <property type="entry name" value="GPCRRHODOPSN"/>
</dbReference>
<feature type="transmembrane region" description="Helical" evidence="14">
    <location>
        <begin position="724"/>
        <end position="744"/>
    </location>
</feature>
<dbReference type="EMBL" id="CM012452">
    <property type="protein sequence ID" value="RVE63251.1"/>
    <property type="molecule type" value="Genomic_DNA"/>
</dbReference>
<dbReference type="SUPFAM" id="SSF48452">
    <property type="entry name" value="TPR-like"/>
    <property type="match status" value="2"/>
</dbReference>
<evidence type="ECO:0000256" key="5">
    <source>
        <dbReference type="ARBA" id="ARBA00022989"/>
    </source>
</evidence>
<evidence type="ECO:0000313" key="16">
    <source>
        <dbReference type="EMBL" id="RVE63251.1"/>
    </source>
</evidence>
<proteinExistence type="predicted"/>
<evidence type="ECO:0000256" key="9">
    <source>
        <dbReference type="ARBA" id="ARBA00023170"/>
    </source>
</evidence>
<evidence type="ECO:0000313" key="17">
    <source>
        <dbReference type="Proteomes" id="UP000283210"/>
    </source>
</evidence>
<evidence type="ECO:0000256" key="6">
    <source>
        <dbReference type="ARBA" id="ARBA00023040"/>
    </source>
</evidence>
<dbReference type="InterPro" id="IPR017452">
    <property type="entry name" value="GPCR_Rhodpsn_7TM"/>
</dbReference>
<feature type="domain" description="G-protein coupled receptors family 1 profile" evidence="15">
    <location>
        <begin position="622"/>
        <end position="886"/>
    </location>
</feature>
<keyword evidence="9" id="KW-0675">Receptor</keyword>
<evidence type="ECO:0000256" key="7">
    <source>
        <dbReference type="ARBA" id="ARBA00023136"/>
    </source>
</evidence>
<evidence type="ECO:0000256" key="10">
    <source>
        <dbReference type="ARBA" id="ARBA00023224"/>
    </source>
</evidence>
<protein>
    <recommendedName>
        <fullName evidence="11">Type II GnRH receptor</fullName>
    </recommendedName>
</protein>
<dbReference type="InterPro" id="IPR001658">
    <property type="entry name" value="GphnRH_fam_rcpt"/>
</dbReference>
<comment type="subcellular location">
    <subcellularLocation>
        <location evidence="1">Cell membrane</location>
        <topology evidence="1">Multi-pass membrane protein</topology>
    </subcellularLocation>
</comment>
<keyword evidence="5 14" id="KW-1133">Transmembrane helix</keyword>
<dbReference type="Pfam" id="PF00001">
    <property type="entry name" value="7tm_1"/>
    <property type="match status" value="1"/>
</dbReference>
<gene>
    <name evidence="16" type="ORF">OJAV_G00163950</name>
</gene>
<evidence type="ECO:0000256" key="13">
    <source>
        <dbReference type="SAM" id="MobiDB-lite"/>
    </source>
</evidence>
<evidence type="ECO:0000256" key="12">
    <source>
        <dbReference type="PROSITE-ProRule" id="PRU00339"/>
    </source>
</evidence>
<dbReference type="OrthoDB" id="9991614at2759"/>
<dbReference type="GO" id="GO:0005886">
    <property type="term" value="C:plasma membrane"/>
    <property type="evidence" value="ECO:0007669"/>
    <property type="project" value="UniProtKB-SubCell"/>
</dbReference>
<keyword evidence="4 14" id="KW-0812">Transmembrane</keyword>
<dbReference type="InterPro" id="IPR011990">
    <property type="entry name" value="TPR-like_helical_dom_sf"/>
</dbReference>
<organism evidence="16 17">
    <name type="scientific">Oryzias javanicus</name>
    <name type="common">Javanese ricefish</name>
    <name type="synonym">Aplocheilus javanicus</name>
    <dbReference type="NCBI Taxonomy" id="123683"/>
    <lineage>
        <taxon>Eukaryota</taxon>
        <taxon>Metazoa</taxon>
        <taxon>Chordata</taxon>
        <taxon>Craniata</taxon>
        <taxon>Vertebrata</taxon>
        <taxon>Euteleostomi</taxon>
        <taxon>Actinopterygii</taxon>
        <taxon>Neopterygii</taxon>
        <taxon>Teleostei</taxon>
        <taxon>Neoteleostei</taxon>
        <taxon>Acanthomorphata</taxon>
        <taxon>Ovalentaria</taxon>
        <taxon>Atherinomorphae</taxon>
        <taxon>Beloniformes</taxon>
        <taxon>Adrianichthyidae</taxon>
        <taxon>Oryziinae</taxon>
        <taxon>Oryzias</taxon>
    </lineage>
</organism>
<dbReference type="SMART" id="SM00028">
    <property type="entry name" value="TPR"/>
    <property type="match status" value="7"/>
</dbReference>
<dbReference type="InterPro" id="IPR024812">
    <property type="entry name" value="TPR_24"/>
</dbReference>
<feature type="compositionally biased region" description="Polar residues" evidence="13">
    <location>
        <begin position="457"/>
        <end position="472"/>
    </location>
</feature>
<dbReference type="PRINTS" id="PR00529">
    <property type="entry name" value="GNADOTRPHINR"/>
</dbReference>
<feature type="compositionally biased region" description="Basic residues" evidence="13">
    <location>
        <begin position="14"/>
        <end position="23"/>
    </location>
</feature>
<evidence type="ECO:0000256" key="3">
    <source>
        <dbReference type="ARBA" id="ARBA00022553"/>
    </source>
</evidence>
<evidence type="ECO:0000256" key="8">
    <source>
        <dbReference type="ARBA" id="ARBA00023157"/>
    </source>
</evidence>
<feature type="compositionally biased region" description="Acidic residues" evidence="13">
    <location>
        <begin position="500"/>
        <end position="509"/>
    </location>
</feature>
<dbReference type="Gene3D" id="1.25.40.10">
    <property type="entry name" value="Tetratricopeptide repeat domain"/>
    <property type="match status" value="2"/>
</dbReference>
<dbReference type="InterPro" id="IPR000276">
    <property type="entry name" value="GPCR_Rhodpsn"/>
</dbReference>
<dbReference type="SUPFAM" id="SSF81321">
    <property type="entry name" value="Family A G protein-coupled receptor-like"/>
    <property type="match status" value="1"/>
</dbReference>
<feature type="transmembrane region" description="Helical" evidence="14">
    <location>
        <begin position="645"/>
        <end position="665"/>
    </location>
</feature>
<evidence type="ECO:0000259" key="15">
    <source>
        <dbReference type="PROSITE" id="PS50262"/>
    </source>
</evidence>
<reference evidence="16 17" key="1">
    <citation type="submission" date="2018-11" db="EMBL/GenBank/DDBJ databases">
        <authorList>
            <person name="Lopez-Roques C."/>
            <person name="Donnadieu C."/>
            <person name="Bouchez O."/>
            <person name="Klopp C."/>
            <person name="Cabau C."/>
            <person name="Zahm M."/>
        </authorList>
    </citation>
    <scope>NUCLEOTIDE SEQUENCE [LARGE SCALE GENOMIC DNA]</scope>
    <source>
        <strain evidence="16">RS831</strain>
        <tissue evidence="16">Whole body</tissue>
    </source>
</reference>
<feature type="transmembrane region" description="Helical" evidence="14">
    <location>
        <begin position="609"/>
        <end position="633"/>
    </location>
</feature>
<keyword evidence="7 14" id="KW-0472">Membrane</keyword>
<keyword evidence="3" id="KW-0597">Phosphoprotein</keyword>
<dbReference type="AlphaFoldDB" id="A0A437CKK4"/>
<feature type="transmembrane region" description="Helical" evidence="14">
    <location>
        <begin position="833"/>
        <end position="855"/>
    </location>
</feature>
<dbReference type="InterPro" id="IPR019734">
    <property type="entry name" value="TPR_rpt"/>
</dbReference>
<feature type="region of interest" description="Disordered" evidence="13">
    <location>
        <begin position="401"/>
        <end position="423"/>
    </location>
</feature>
<evidence type="ECO:0000256" key="14">
    <source>
        <dbReference type="SAM" id="Phobius"/>
    </source>
</evidence>
<feature type="repeat" description="TPR" evidence="12">
    <location>
        <begin position="228"/>
        <end position="261"/>
    </location>
</feature>
<sequence length="940" mass="104241">MASKSASPPDGQVRTKRRSRKLVHRTATDIKEMTSSGHEALEEGRPQEAVRCFHDALQAATQLQDSRVLGACLFNLGAAYLEVGEPRRALDLLQQSQPRSKADRYPDLQFNLAMAHNALGKTREASAAFLRAAHLYRSQGDGAAEGDACMEMSRCYSQMEDWTLAAHGFLRAADSYRVAAMLDSAADALKEAGSHMIRAKQFNQADISGVLGECLSLTNSVSDPRILGEVFLSVGVSYCQLRHFQEAVRSFQRALTLPAQQPPLLAKVLQNLGAALNSTGQFSEAVGYHRLAAGLYGSLGCHGDRARCLSNLAHAWTRLGDEDEAVESFILSLQGFRDMENHLAQVQVCQSLAECYLRQRKHQKAVQLYKEALGALSHCKGGGALQDPLVKRLTAALQQSLSVRDERPNPQRPHPAGTTPARKGVITQIPAPEVNQPSHTFSVKMPGQRVLAEDAATDNTTPGPHSSHLSSQPPTPDLPDVSATHRFHESHLRSPGEPWECFDGEDETPVSDSRRASLAQQPEGPPTGEADSSEATPPVSWGRTGPTWRREDQTNDETRHRPTSRMTGNRSSLAPPPSSVAPAHLNSSLYPPIPDWEPPSFSQAAQLRVGAIFILFLFAACSNTALLTSVWCGRGRRLASHLRPLMLSLASADLMMTFVVMPLDAVWNVTVQWYGGDALCKLLCFLKLFAMHASAFILVVISLDRQHAILHPLDALSAHRRNRCMLLLAWTLSLLLASPQLFIFRTIRVDQANFTQCVSHGSFSHRWQETVYNMFHFITLYVVPLLVMSCCYSRILLHIHQQHLRNKAGESQLRRSGTDIIPKARMKTLKMSVVIVLSFVVCWTPYYLLGIWYWFQPEMLRVTPEYIHHVLFVFGNLNTCCDPVIYGFYTPSFRADLAACCRWSKDNSSPLTLNRLSTRQGPHSGEHEPQSSHYNQASKN</sequence>
<feature type="compositionally biased region" description="Basic and acidic residues" evidence="13">
    <location>
        <begin position="548"/>
        <end position="560"/>
    </location>
</feature>